<gene>
    <name evidence="1" type="ORF">UCREL1_11306</name>
</gene>
<evidence type="ECO:0000313" key="2">
    <source>
        <dbReference type="Proteomes" id="UP000012174"/>
    </source>
</evidence>
<dbReference type="CDD" id="cd09917">
    <property type="entry name" value="F-box_SF"/>
    <property type="match status" value="1"/>
</dbReference>
<dbReference type="KEGG" id="ela:UCREL1_11306"/>
<dbReference type="AlphaFoldDB" id="M7S6R2"/>
<reference evidence="2" key="1">
    <citation type="journal article" date="2013" name="Genome Announc.">
        <title>Draft genome sequence of the grapevine dieback fungus Eutypa lata UCR-EL1.</title>
        <authorList>
            <person name="Blanco-Ulate B."/>
            <person name="Rolshausen P.E."/>
            <person name="Cantu D."/>
        </authorList>
    </citation>
    <scope>NUCLEOTIDE SEQUENCE [LARGE SCALE GENOMIC DNA]</scope>
    <source>
        <strain evidence="2">UCR-EL1</strain>
    </source>
</reference>
<dbReference type="InterPro" id="IPR036047">
    <property type="entry name" value="F-box-like_dom_sf"/>
</dbReference>
<name>M7S6R2_EUTLA</name>
<dbReference type="Proteomes" id="UP000012174">
    <property type="component" value="Unassembled WGS sequence"/>
</dbReference>
<evidence type="ECO:0008006" key="3">
    <source>
        <dbReference type="Google" id="ProtNLM"/>
    </source>
</evidence>
<organism evidence="1 2">
    <name type="scientific">Eutypa lata (strain UCR-EL1)</name>
    <name type="common">Grapevine dieback disease fungus</name>
    <name type="synonym">Eutypa armeniacae</name>
    <dbReference type="NCBI Taxonomy" id="1287681"/>
    <lineage>
        <taxon>Eukaryota</taxon>
        <taxon>Fungi</taxon>
        <taxon>Dikarya</taxon>
        <taxon>Ascomycota</taxon>
        <taxon>Pezizomycotina</taxon>
        <taxon>Sordariomycetes</taxon>
        <taxon>Xylariomycetidae</taxon>
        <taxon>Xylariales</taxon>
        <taxon>Diatrypaceae</taxon>
        <taxon>Eutypa</taxon>
    </lineage>
</organism>
<keyword evidence="2" id="KW-1185">Reference proteome</keyword>
<evidence type="ECO:0000313" key="1">
    <source>
        <dbReference type="EMBL" id="EMR61764.1"/>
    </source>
</evidence>
<proteinExistence type="predicted"/>
<sequence>MSSFQSLPPEAFALILSFLPTANDVASIARVSRRANAMFLGSEGHIMRQVLINQFGAKGLAMCVARYAAITSPWKQQKDGSDVTIENQDKYLGKITEFCDEYLSKQGTELRIQAKACSLKMASRIVFFDERVSQLAEHVAIHNVMEVGVNTAPSKTEITRVKRTFYILDIMGQLLHSSPVRRRDHRSLCPDKQDTAFTKFWTCFAPWENVQMEGLEWILGDLVDHAYVAKHGRTVEDIQEVMRNEAIKMVLIMGVEALPPLVLRQEFPTAWEDLLKTLRSRNDEIVKLECSDTFHYPLVRYHLFEDVFRWFRRQDPANDYRTYDSTIDTLDFDRYNELNDDTGPRDVWLWLLNENPGVQINIPLFYPADDWCTGLNLFSGCLEPLWWDRARIESSTDDMLPDFEEMKEALEGQLLRINPSFD</sequence>
<dbReference type="OrthoDB" id="4661008at2759"/>
<dbReference type="HOGENOM" id="CLU_650575_0_0_1"/>
<protein>
    <recommendedName>
        <fullName evidence="3">F-box domain-containing protein</fullName>
    </recommendedName>
</protein>
<dbReference type="SUPFAM" id="SSF81383">
    <property type="entry name" value="F-box domain"/>
    <property type="match status" value="1"/>
</dbReference>
<accession>M7S6R2</accession>
<dbReference type="EMBL" id="KB707551">
    <property type="protein sequence ID" value="EMR61764.1"/>
    <property type="molecule type" value="Genomic_DNA"/>
</dbReference>